<comment type="caution">
    <text evidence="2">The sequence shown here is derived from an EMBL/GenBank/DDBJ whole genome shotgun (WGS) entry which is preliminary data.</text>
</comment>
<evidence type="ECO:0000256" key="1">
    <source>
        <dbReference type="SAM" id="MobiDB-lite"/>
    </source>
</evidence>
<dbReference type="Proteomes" id="UP000484988">
    <property type="component" value="Unassembled WGS sequence"/>
</dbReference>
<keyword evidence="3" id="KW-1185">Reference proteome</keyword>
<dbReference type="AlphaFoldDB" id="A0A6A0AW56"/>
<reference evidence="2 3" key="1">
    <citation type="submission" date="2020-02" db="EMBL/GenBank/DDBJ databases">
        <title>Whole Genome Shotgun Sequence of Streptomyces sp. strain CWH03.</title>
        <authorList>
            <person name="Dohra H."/>
            <person name="Kodani S."/>
            <person name="Yamamura H."/>
        </authorList>
    </citation>
    <scope>NUCLEOTIDE SEQUENCE [LARGE SCALE GENOMIC DNA]</scope>
    <source>
        <strain evidence="2 3">CWH03</strain>
    </source>
</reference>
<evidence type="ECO:0000313" key="2">
    <source>
        <dbReference type="EMBL" id="GFH36898.1"/>
    </source>
</evidence>
<name>A0A6A0AW56_9ACTN</name>
<gene>
    <name evidence="2" type="ORF">SCWH03_31310</name>
</gene>
<sequence>MVHTVRRTLRRVEHPVRAARFSRPDLSDSGRSIGITAPGQYASRTPRRVPEGGPDSGPSRPARRTQPDIDAE</sequence>
<evidence type="ECO:0000313" key="3">
    <source>
        <dbReference type="Proteomes" id="UP000484988"/>
    </source>
</evidence>
<proteinExistence type="predicted"/>
<feature type="compositionally biased region" description="Basic and acidic residues" evidence="1">
    <location>
        <begin position="15"/>
        <end position="28"/>
    </location>
</feature>
<dbReference type="EMBL" id="BLLG01000007">
    <property type="protein sequence ID" value="GFH36898.1"/>
    <property type="molecule type" value="Genomic_DNA"/>
</dbReference>
<feature type="region of interest" description="Disordered" evidence="1">
    <location>
        <begin position="15"/>
        <end position="72"/>
    </location>
</feature>
<protein>
    <submittedName>
        <fullName evidence="2">Uncharacterized protein</fullName>
    </submittedName>
</protein>
<organism evidence="2 3">
    <name type="scientific">Streptomyces pacificus</name>
    <dbReference type="NCBI Taxonomy" id="2705029"/>
    <lineage>
        <taxon>Bacteria</taxon>
        <taxon>Bacillati</taxon>
        <taxon>Actinomycetota</taxon>
        <taxon>Actinomycetes</taxon>
        <taxon>Kitasatosporales</taxon>
        <taxon>Streptomycetaceae</taxon>
        <taxon>Streptomyces</taxon>
    </lineage>
</organism>
<accession>A0A6A0AW56</accession>